<keyword evidence="2" id="KW-1185">Reference proteome</keyword>
<dbReference type="Proteomes" id="UP000294887">
    <property type="component" value="Unassembled WGS sequence"/>
</dbReference>
<accession>A0A4R1EQE3</accession>
<evidence type="ECO:0000313" key="2">
    <source>
        <dbReference type="Proteomes" id="UP000294887"/>
    </source>
</evidence>
<dbReference type="EMBL" id="SMFQ01000006">
    <property type="protein sequence ID" value="TCJ81809.1"/>
    <property type="molecule type" value="Genomic_DNA"/>
</dbReference>
<feature type="non-terminal residue" evidence="1">
    <location>
        <position position="311"/>
    </location>
</feature>
<name>A0A4R1EQE3_9GAMM</name>
<reference evidence="1 2" key="1">
    <citation type="submission" date="2019-03" db="EMBL/GenBank/DDBJ databases">
        <title>Genomic Encyclopedia of Type Strains, Phase IV (KMG-IV): sequencing the most valuable type-strain genomes for metagenomic binning, comparative biology and taxonomic classification.</title>
        <authorList>
            <person name="Goeker M."/>
        </authorList>
    </citation>
    <scope>NUCLEOTIDE SEQUENCE [LARGE SCALE GENOMIC DNA]</scope>
    <source>
        <strain evidence="1 2">DSM 24830</strain>
    </source>
</reference>
<gene>
    <name evidence="1" type="ORF">EV695_4054</name>
</gene>
<dbReference type="RefSeq" id="WP_207907183.1">
    <property type="nucleotide sequence ID" value="NZ_SMFQ01000006.1"/>
</dbReference>
<proteinExistence type="predicted"/>
<dbReference type="AlphaFoldDB" id="A0A4R1EQE3"/>
<organism evidence="1 2">
    <name type="scientific">Cocleimonas flava</name>
    <dbReference type="NCBI Taxonomy" id="634765"/>
    <lineage>
        <taxon>Bacteria</taxon>
        <taxon>Pseudomonadati</taxon>
        <taxon>Pseudomonadota</taxon>
        <taxon>Gammaproteobacteria</taxon>
        <taxon>Thiotrichales</taxon>
        <taxon>Thiotrichaceae</taxon>
        <taxon>Cocleimonas</taxon>
    </lineage>
</organism>
<sequence>MKMNNKIAQANKSVGTKTIRKMQKSPIAYSLVAGLVLSSVSIVAEATAPSYKEKPAFTMKIESVDDSSNTTVISGDNDQSVKLAKTTDEVINKSANETDDQSANQSASRSIRLKDGGVIWVSKDPSTITPVLNVTAPNSIEMEKGEFVSPMNFEITTNYAHFIDSWELEVYYAEDEQQKHPIASFMGKSLENGRTVKWNGSNKKENKLKEGDKLSYILTVKDKDGHLDRTHLRQISLVGPQRNITDTVSSSVSSNLENNLDLQTIPVHGSRVRIFGRDIPTDHTIKINDESISLVENKFVVEKLLPEGQHD</sequence>
<evidence type="ECO:0000313" key="1">
    <source>
        <dbReference type="EMBL" id="TCJ81809.1"/>
    </source>
</evidence>
<comment type="caution">
    <text evidence="1">The sequence shown here is derived from an EMBL/GenBank/DDBJ whole genome shotgun (WGS) entry which is preliminary data.</text>
</comment>
<protein>
    <submittedName>
        <fullName evidence="1">Uncharacterized protein</fullName>
    </submittedName>
</protein>